<comment type="caution">
    <text evidence="4">The sequence shown here is derived from an EMBL/GenBank/DDBJ whole genome shotgun (WGS) entry which is preliminary data.</text>
</comment>
<comment type="function">
    <text evidence="2">Catalyzes the reduction of dTDP-6-deoxy-L-lyxo-4-hexulose to yield dTDP-L-rhamnose.</text>
</comment>
<dbReference type="InterPro" id="IPR029903">
    <property type="entry name" value="RmlD-like-bd"/>
</dbReference>
<evidence type="ECO:0000313" key="4">
    <source>
        <dbReference type="EMBL" id="MFC5405499.1"/>
    </source>
</evidence>
<dbReference type="SUPFAM" id="SSF51735">
    <property type="entry name" value="NAD(P)-binding Rossmann-fold domains"/>
    <property type="match status" value="1"/>
</dbReference>
<reference evidence="5" key="1">
    <citation type="journal article" date="2019" name="Int. J. Syst. Evol. Microbiol.">
        <title>The Global Catalogue of Microorganisms (GCM) 10K type strain sequencing project: providing services to taxonomists for standard genome sequencing and annotation.</title>
        <authorList>
            <consortium name="The Broad Institute Genomics Platform"/>
            <consortium name="The Broad Institute Genome Sequencing Center for Infectious Disease"/>
            <person name="Wu L."/>
            <person name="Ma J."/>
        </authorList>
    </citation>
    <scope>NUCLEOTIDE SEQUENCE [LARGE SCALE GENOMIC DNA]</scope>
    <source>
        <strain evidence="5">CGMCC 1.18575</strain>
    </source>
</reference>
<dbReference type="EMBL" id="JBHSMI010000029">
    <property type="protein sequence ID" value="MFC5405499.1"/>
    <property type="molecule type" value="Genomic_DNA"/>
</dbReference>
<dbReference type="EC" id="1.1.1.133" evidence="2"/>
<dbReference type="InterPro" id="IPR005913">
    <property type="entry name" value="dTDP_dehydrorham_reduct"/>
</dbReference>
<name>A0ABW0HY33_9BACL</name>
<feature type="domain" description="RmlD-like substrate binding" evidence="3">
    <location>
        <begin position="1"/>
        <end position="241"/>
    </location>
</feature>
<comment type="pathway">
    <text evidence="2">Carbohydrate biosynthesis; dTDP-L-rhamnose biosynthesis.</text>
</comment>
<sequence length="286" mass="31863">MKIVVLGGNGMAGHMIADYLKRYAGHEVIATVRPRQGSSPNAEKAEGVRVVEMDALSFEETGECLDALAPDIIVNAVGILNHRAEERPLDAYKVNGLLPHWLRHRADRIGARLIHISSDCVFSGNRGHYREDDAPDGTSVYARSKALGEVRDRRHATIRTSIIGPDRKADGIGLMQWFLSREGEVGGYTRVLWNGVTTLELAKATAWLIEHPRTGGLLHLTAAETVSKYDLLLLMQEQFDKGNVTVVTNDNFVIDRTLVATRADFVYQAPGYREMLQQLRQWMTES</sequence>
<dbReference type="Gene3D" id="3.40.50.720">
    <property type="entry name" value="NAD(P)-binding Rossmann-like Domain"/>
    <property type="match status" value="1"/>
</dbReference>
<keyword evidence="5" id="KW-1185">Reference proteome</keyword>
<evidence type="ECO:0000256" key="2">
    <source>
        <dbReference type="RuleBase" id="RU364082"/>
    </source>
</evidence>
<protein>
    <recommendedName>
        <fullName evidence="2">dTDP-4-dehydrorhamnose reductase</fullName>
        <ecNumber evidence="2">1.1.1.133</ecNumber>
    </recommendedName>
</protein>
<dbReference type="InterPro" id="IPR036291">
    <property type="entry name" value="NAD(P)-bd_dom_sf"/>
</dbReference>
<dbReference type="PANTHER" id="PTHR10491:SF4">
    <property type="entry name" value="METHIONINE ADENOSYLTRANSFERASE 2 SUBUNIT BETA"/>
    <property type="match status" value="1"/>
</dbReference>
<keyword evidence="2" id="KW-0521">NADP</keyword>
<dbReference type="CDD" id="cd05254">
    <property type="entry name" value="dTDP_HR_like_SDR_e"/>
    <property type="match status" value="1"/>
</dbReference>
<evidence type="ECO:0000256" key="1">
    <source>
        <dbReference type="ARBA" id="ARBA00010944"/>
    </source>
</evidence>
<evidence type="ECO:0000313" key="5">
    <source>
        <dbReference type="Proteomes" id="UP001596113"/>
    </source>
</evidence>
<accession>A0ABW0HY33</accession>
<dbReference type="Proteomes" id="UP001596113">
    <property type="component" value="Unassembled WGS sequence"/>
</dbReference>
<dbReference type="PANTHER" id="PTHR10491">
    <property type="entry name" value="DTDP-4-DEHYDRORHAMNOSE REDUCTASE"/>
    <property type="match status" value="1"/>
</dbReference>
<keyword evidence="2" id="KW-0560">Oxidoreductase</keyword>
<proteinExistence type="inferred from homology"/>
<comment type="similarity">
    <text evidence="1 2">Belongs to the dTDP-4-dehydrorhamnose reductase family.</text>
</comment>
<organism evidence="4 5">
    <name type="scientific">Cohnella soli</name>
    <dbReference type="NCBI Taxonomy" id="425005"/>
    <lineage>
        <taxon>Bacteria</taxon>
        <taxon>Bacillati</taxon>
        <taxon>Bacillota</taxon>
        <taxon>Bacilli</taxon>
        <taxon>Bacillales</taxon>
        <taxon>Paenibacillaceae</taxon>
        <taxon>Cohnella</taxon>
    </lineage>
</organism>
<gene>
    <name evidence="4" type="ORF">ACFPOF_22380</name>
</gene>
<evidence type="ECO:0000259" key="3">
    <source>
        <dbReference type="Pfam" id="PF04321"/>
    </source>
</evidence>
<dbReference type="RefSeq" id="WP_378136782.1">
    <property type="nucleotide sequence ID" value="NZ_JBHSMI010000029.1"/>
</dbReference>
<dbReference type="Pfam" id="PF04321">
    <property type="entry name" value="RmlD_sub_bind"/>
    <property type="match status" value="1"/>
</dbReference>